<protein>
    <submittedName>
        <fullName evidence="2">Protein NAR1</fullName>
    </submittedName>
</protein>
<keyword evidence="1" id="KW-0812">Transmembrane</keyword>
<evidence type="ECO:0000256" key="1">
    <source>
        <dbReference type="SAM" id="Phobius"/>
    </source>
</evidence>
<feature type="transmembrane region" description="Helical" evidence="1">
    <location>
        <begin position="37"/>
        <end position="56"/>
    </location>
</feature>
<sequence length="88" mass="10035">MFWLQILLIMLLLNACMTSGLNNLVRIKLRDICIQNITLWLKALLLNCIIGSNFLFPTSNPIQYLRVPHVAYPWGHSLQGIVANLDNT</sequence>
<dbReference type="AlphaFoldDB" id="A0A2P2L5Y6"/>
<organism evidence="2">
    <name type="scientific">Rhizophora mucronata</name>
    <name type="common">Asiatic mangrove</name>
    <dbReference type="NCBI Taxonomy" id="61149"/>
    <lineage>
        <taxon>Eukaryota</taxon>
        <taxon>Viridiplantae</taxon>
        <taxon>Streptophyta</taxon>
        <taxon>Embryophyta</taxon>
        <taxon>Tracheophyta</taxon>
        <taxon>Spermatophyta</taxon>
        <taxon>Magnoliopsida</taxon>
        <taxon>eudicotyledons</taxon>
        <taxon>Gunneridae</taxon>
        <taxon>Pentapetalae</taxon>
        <taxon>rosids</taxon>
        <taxon>fabids</taxon>
        <taxon>Malpighiales</taxon>
        <taxon>Rhizophoraceae</taxon>
        <taxon>Rhizophora</taxon>
    </lineage>
</organism>
<name>A0A2P2L5Y6_RHIMU</name>
<dbReference type="EMBL" id="GGEC01032895">
    <property type="protein sequence ID" value="MBX13379.1"/>
    <property type="molecule type" value="Transcribed_RNA"/>
</dbReference>
<accession>A0A2P2L5Y6</accession>
<evidence type="ECO:0000313" key="2">
    <source>
        <dbReference type="EMBL" id="MBX13379.1"/>
    </source>
</evidence>
<reference evidence="2" key="1">
    <citation type="submission" date="2018-02" db="EMBL/GenBank/DDBJ databases">
        <title>Rhizophora mucronata_Transcriptome.</title>
        <authorList>
            <person name="Meera S.P."/>
            <person name="Sreeshan A."/>
            <person name="Augustine A."/>
        </authorList>
    </citation>
    <scope>NUCLEOTIDE SEQUENCE</scope>
    <source>
        <tissue evidence="2">Leaf</tissue>
    </source>
</reference>
<feature type="transmembrane region" description="Helical" evidence="1">
    <location>
        <begin position="6"/>
        <end position="25"/>
    </location>
</feature>
<keyword evidence="1" id="KW-1133">Transmembrane helix</keyword>
<proteinExistence type="predicted"/>
<keyword evidence="1" id="KW-0472">Membrane</keyword>